<dbReference type="InterPro" id="IPR001254">
    <property type="entry name" value="Trypsin_dom"/>
</dbReference>
<keyword evidence="3" id="KW-1185">Reference proteome</keyword>
<proteinExistence type="predicted"/>
<dbReference type="InterPro" id="IPR009003">
    <property type="entry name" value="Peptidase_S1_PA"/>
</dbReference>
<protein>
    <submittedName>
        <fullName evidence="2">Trypsin</fullName>
    </submittedName>
</protein>
<dbReference type="AlphaFoldDB" id="A0A2W2CD32"/>
<dbReference type="GO" id="GO:0004252">
    <property type="term" value="F:serine-type endopeptidase activity"/>
    <property type="evidence" value="ECO:0007669"/>
    <property type="project" value="InterPro"/>
</dbReference>
<dbReference type="PANTHER" id="PTHR24256">
    <property type="entry name" value="TRYPTASE-RELATED"/>
    <property type="match status" value="1"/>
</dbReference>
<keyword evidence="1" id="KW-1015">Disulfide bond</keyword>
<dbReference type="Pfam" id="PF00089">
    <property type="entry name" value="Trypsin"/>
    <property type="match status" value="1"/>
</dbReference>
<dbReference type="InterPro" id="IPR001314">
    <property type="entry name" value="Peptidase_S1A"/>
</dbReference>
<evidence type="ECO:0000313" key="3">
    <source>
        <dbReference type="Proteomes" id="UP000248627"/>
    </source>
</evidence>
<dbReference type="SUPFAM" id="SSF50494">
    <property type="entry name" value="Trypsin-like serine proteases"/>
    <property type="match status" value="1"/>
</dbReference>
<dbReference type="PROSITE" id="PS50240">
    <property type="entry name" value="TRYPSIN_DOM"/>
    <property type="match status" value="1"/>
</dbReference>
<reference evidence="2 3" key="1">
    <citation type="submission" date="2018-01" db="EMBL/GenBank/DDBJ databases">
        <title>Draft genome sequence of Jishengella endophytica.</title>
        <authorList>
            <person name="Sahin N."/>
            <person name="Ay H."/>
            <person name="Saygin H."/>
        </authorList>
    </citation>
    <scope>NUCLEOTIDE SEQUENCE [LARGE SCALE GENOMIC DNA]</scope>
    <source>
        <strain evidence="2 3">DSM 45430</strain>
    </source>
</reference>
<dbReference type="InterPro" id="IPR051487">
    <property type="entry name" value="Ser/Thr_Proteases_Immune/Dev"/>
</dbReference>
<evidence type="ECO:0000256" key="1">
    <source>
        <dbReference type="ARBA" id="ARBA00023157"/>
    </source>
</evidence>
<accession>A0A2W2CD32</accession>
<dbReference type="InterPro" id="IPR043504">
    <property type="entry name" value="Peptidase_S1_PA_chymotrypsin"/>
</dbReference>
<comment type="caution">
    <text evidence="2">The sequence shown here is derived from an EMBL/GenBank/DDBJ whole genome shotgun (WGS) entry which is preliminary data.</text>
</comment>
<dbReference type="Proteomes" id="UP000248627">
    <property type="component" value="Unassembled WGS sequence"/>
</dbReference>
<dbReference type="GO" id="GO:0006508">
    <property type="term" value="P:proteolysis"/>
    <property type="evidence" value="ECO:0007669"/>
    <property type="project" value="InterPro"/>
</dbReference>
<dbReference type="Gene3D" id="2.40.10.10">
    <property type="entry name" value="Trypsin-like serine proteases"/>
    <property type="match status" value="2"/>
</dbReference>
<sequence>MRLKRPLIVVMTLAATLVTAAPAAAISGGERVAAGEFPWMVRLLPVGCGGTLIHPQLVLTAQHCVDEQPGDSFTVVSGTVDLGSPHRTATRSTAHIGGAEWWNGADWAVVKLEQPLDLPVLRFASEPRQLRTFTVTGWGTKKFGGPQERFLHKVKLPFLPDDECFDDPWWDEHPEYPRSTICGKSVDQKSHCPGDSGGPALHRLPNGTWEQVGIVSAGSDCDWDVGEEPTPNYTDVAYFSESIKRAADQLLSRAG</sequence>
<dbReference type="EMBL" id="POTX01000208">
    <property type="protein sequence ID" value="PZF89758.1"/>
    <property type="molecule type" value="Genomic_DNA"/>
</dbReference>
<dbReference type="PRINTS" id="PR00722">
    <property type="entry name" value="CHYMOTRYPSIN"/>
</dbReference>
<dbReference type="OrthoDB" id="1496095at2"/>
<organism evidence="2 3">
    <name type="scientific">Micromonospora endophytica</name>
    <dbReference type="NCBI Taxonomy" id="515350"/>
    <lineage>
        <taxon>Bacteria</taxon>
        <taxon>Bacillati</taxon>
        <taxon>Actinomycetota</taxon>
        <taxon>Actinomycetes</taxon>
        <taxon>Micromonosporales</taxon>
        <taxon>Micromonosporaceae</taxon>
        <taxon>Micromonospora</taxon>
    </lineage>
</organism>
<dbReference type="SMART" id="SM00020">
    <property type="entry name" value="Tryp_SPc"/>
    <property type="match status" value="1"/>
</dbReference>
<gene>
    <name evidence="2" type="ORF">C1I93_23660</name>
</gene>
<dbReference type="CDD" id="cd00190">
    <property type="entry name" value="Tryp_SPc"/>
    <property type="match status" value="1"/>
</dbReference>
<name>A0A2W2CD32_9ACTN</name>
<evidence type="ECO:0000313" key="2">
    <source>
        <dbReference type="EMBL" id="PZF89758.1"/>
    </source>
</evidence>